<comment type="caution">
    <text evidence="2">The sequence shown here is derived from an EMBL/GenBank/DDBJ whole genome shotgun (WGS) entry which is preliminary data.</text>
</comment>
<dbReference type="AlphaFoldDB" id="A0AAN7USF8"/>
<feature type="region of interest" description="Disordered" evidence="1">
    <location>
        <begin position="138"/>
        <end position="161"/>
    </location>
</feature>
<keyword evidence="3" id="KW-1185">Reference proteome</keyword>
<accession>A0AAN7USF8</accession>
<sequence length="161" mass="18519">MYQSTARFEWEVHLFIPSLSTGLIKRTSFMQTSLSAFNERLVIYQITQQLDIFMSEVPWAEERQEEERKKKAYLCTNGDAYHHDAAKTGVSMADGDIGIIIGSDKMHLHETKTSRRSDNGEVWTCYWWHVNFHHPILPPSPPSRASKSRIQGQSRLACPHG</sequence>
<evidence type="ECO:0000256" key="1">
    <source>
        <dbReference type="SAM" id="MobiDB-lite"/>
    </source>
</evidence>
<dbReference type="EMBL" id="JAWHQM010000003">
    <property type="protein sequence ID" value="KAK5626509.1"/>
    <property type="molecule type" value="Genomic_DNA"/>
</dbReference>
<evidence type="ECO:0000313" key="3">
    <source>
        <dbReference type="Proteomes" id="UP001305414"/>
    </source>
</evidence>
<proteinExistence type="predicted"/>
<name>A0AAN7USF8_9PEZI</name>
<reference evidence="2 3" key="1">
    <citation type="submission" date="2023-10" db="EMBL/GenBank/DDBJ databases">
        <title>Draft genome sequence of Xylaria bambusicola isolate GMP-LS, the root and basal stem rot pathogen of sugarcane in Indonesia.</title>
        <authorList>
            <person name="Selvaraj P."/>
            <person name="Muralishankar V."/>
            <person name="Muruganantham S."/>
            <person name="Sp S."/>
            <person name="Haryani S."/>
            <person name="Lau K.J.X."/>
            <person name="Naqvi N.I."/>
        </authorList>
    </citation>
    <scope>NUCLEOTIDE SEQUENCE [LARGE SCALE GENOMIC DNA]</scope>
    <source>
        <strain evidence="2">GMP-LS</strain>
    </source>
</reference>
<organism evidence="2 3">
    <name type="scientific">Xylaria bambusicola</name>
    <dbReference type="NCBI Taxonomy" id="326684"/>
    <lineage>
        <taxon>Eukaryota</taxon>
        <taxon>Fungi</taxon>
        <taxon>Dikarya</taxon>
        <taxon>Ascomycota</taxon>
        <taxon>Pezizomycotina</taxon>
        <taxon>Sordariomycetes</taxon>
        <taxon>Xylariomycetidae</taxon>
        <taxon>Xylariales</taxon>
        <taxon>Xylariaceae</taxon>
        <taxon>Xylaria</taxon>
    </lineage>
</organism>
<protein>
    <submittedName>
        <fullName evidence="2">Uncharacterized protein</fullName>
    </submittedName>
</protein>
<evidence type="ECO:0000313" key="2">
    <source>
        <dbReference type="EMBL" id="KAK5626509.1"/>
    </source>
</evidence>
<gene>
    <name evidence="2" type="ORF">RRF57_002224</name>
</gene>
<dbReference type="Proteomes" id="UP001305414">
    <property type="component" value="Unassembled WGS sequence"/>
</dbReference>